<name>A0ABQ6NSS2_9BACL</name>
<dbReference type="PRINTS" id="PR00081">
    <property type="entry name" value="GDHRDH"/>
</dbReference>
<evidence type="ECO:0000313" key="7">
    <source>
        <dbReference type="Proteomes" id="UP001285921"/>
    </source>
</evidence>
<evidence type="ECO:0000256" key="3">
    <source>
        <dbReference type="ARBA" id="ARBA00022490"/>
    </source>
</evidence>
<dbReference type="PANTHER" id="PTHR44085:SF2">
    <property type="entry name" value="SEPIAPTERIN REDUCTASE"/>
    <property type="match status" value="1"/>
</dbReference>
<dbReference type="Gene3D" id="3.40.50.720">
    <property type="entry name" value="NAD(P)-binding Rossmann-like Domain"/>
    <property type="match status" value="1"/>
</dbReference>
<accession>A0ABQ6NSS2</accession>
<dbReference type="InterPro" id="IPR051721">
    <property type="entry name" value="Biopterin_syn/organic_redct"/>
</dbReference>
<dbReference type="PANTHER" id="PTHR44085">
    <property type="entry name" value="SEPIAPTERIN REDUCTASE"/>
    <property type="match status" value="1"/>
</dbReference>
<keyword evidence="7" id="KW-1185">Reference proteome</keyword>
<comment type="similarity">
    <text evidence="2">Belongs to the short-chain dehydrogenases/reductases (SDR) family.</text>
</comment>
<keyword evidence="3" id="KW-0963">Cytoplasm</keyword>
<dbReference type="RefSeq" id="WP_317981876.1">
    <property type="nucleotide sequence ID" value="NZ_BTCL01000026.1"/>
</dbReference>
<dbReference type="InterPro" id="IPR036291">
    <property type="entry name" value="NAD(P)-bd_dom_sf"/>
</dbReference>
<dbReference type="InterPro" id="IPR020904">
    <property type="entry name" value="Sc_DH/Rdtase_CS"/>
</dbReference>
<sequence length="252" mass="27793">MLNNHVFIITGVSSGLGAELTKRLLEEGNTVIGLSRTDNEEIDRNTLDGKYLYYPVDLTEVESLPTVLQDLISAIDQYKLKSITLINNAASVTPLKDIQFCTDEEILKNIQLNIAAPMLLTSAFIRLTSDWHVVRKIVNISSGSGKYPAPNMSLYCSAKAAMNMFSRCIGMEQEQGRQVNEVQVYSVDPGMMDTPMQQTARESDMALAGYFAAQKAEGNLIDPARVARRIISLISTSVSVNDGLYQACELEE</sequence>
<dbReference type="Proteomes" id="UP001285921">
    <property type="component" value="Unassembled WGS sequence"/>
</dbReference>
<reference evidence="6 7" key="1">
    <citation type="submission" date="2023-05" db="EMBL/GenBank/DDBJ databases">
        <title>Draft genome of Paenibacillus sp. CCS26.</title>
        <authorList>
            <person name="Akita H."/>
            <person name="Shinto Y."/>
            <person name="Kimura Z."/>
        </authorList>
    </citation>
    <scope>NUCLEOTIDE SEQUENCE [LARGE SCALE GENOMIC DNA]</scope>
    <source>
        <strain evidence="6 7">CCS26</strain>
    </source>
</reference>
<gene>
    <name evidence="6" type="ORF">PghCCS26_52660</name>
</gene>
<evidence type="ECO:0000256" key="5">
    <source>
        <dbReference type="ARBA" id="ARBA00023002"/>
    </source>
</evidence>
<evidence type="ECO:0000313" key="6">
    <source>
        <dbReference type="EMBL" id="GMK48136.1"/>
    </source>
</evidence>
<protein>
    <submittedName>
        <fullName evidence="6">Short-chain dehydrogenase</fullName>
    </submittedName>
</protein>
<evidence type="ECO:0000256" key="1">
    <source>
        <dbReference type="ARBA" id="ARBA00004496"/>
    </source>
</evidence>
<proteinExistence type="inferred from homology"/>
<evidence type="ECO:0000256" key="4">
    <source>
        <dbReference type="ARBA" id="ARBA00022857"/>
    </source>
</evidence>
<keyword evidence="5" id="KW-0560">Oxidoreductase</keyword>
<evidence type="ECO:0000256" key="2">
    <source>
        <dbReference type="ARBA" id="ARBA00006484"/>
    </source>
</evidence>
<keyword evidence="4" id="KW-0521">NADP</keyword>
<dbReference type="Pfam" id="PF00106">
    <property type="entry name" value="adh_short"/>
    <property type="match status" value="1"/>
</dbReference>
<comment type="caution">
    <text evidence="6">The sequence shown here is derived from an EMBL/GenBank/DDBJ whole genome shotgun (WGS) entry which is preliminary data.</text>
</comment>
<dbReference type="EMBL" id="BTCL01000026">
    <property type="protein sequence ID" value="GMK48136.1"/>
    <property type="molecule type" value="Genomic_DNA"/>
</dbReference>
<organism evidence="6 7">
    <name type="scientific">Paenibacillus glycanilyticus</name>
    <dbReference type="NCBI Taxonomy" id="126569"/>
    <lineage>
        <taxon>Bacteria</taxon>
        <taxon>Bacillati</taxon>
        <taxon>Bacillota</taxon>
        <taxon>Bacilli</taxon>
        <taxon>Bacillales</taxon>
        <taxon>Paenibacillaceae</taxon>
        <taxon>Paenibacillus</taxon>
    </lineage>
</organism>
<comment type="subcellular location">
    <subcellularLocation>
        <location evidence="1">Cytoplasm</location>
    </subcellularLocation>
</comment>
<dbReference type="SUPFAM" id="SSF51735">
    <property type="entry name" value="NAD(P)-binding Rossmann-fold domains"/>
    <property type="match status" value="1"/>
</dbReference>
<dbReference type="PROSITE" id="PS00061">
    <property type="entry name" value="ADH_SHORT"/>
    <property type="match status" value="1"/>
</dbReference>
<dbReference type="InterPro" id="IPR002347">
    <property type="entry name" value="SDR_fam"/>
</dbReference>